<dbReference type="Proteomes" id="UP000183995">
    <property type="component" value="Unassembled WGS sequence"/>
</dbReference>
<dbReference type="AlphaFoldDB" id="A0A1M5Z1U9"/>
<dbReference type="RefSeq" id="WP_073080840.1">
    <property type="nucleotide sequence ID" value="NZ_FQXV01000012.1"/>
</dbReference>
<feature type="domain" description="4Fe-4S ferredoxin-type" evidence="8">
    <location>
        <begin position="210"/>
        <end position="239"/>
    </location>
</feature>
<keyword evidence="2" id="KW-0004">4Fe-4S</keyword>
<evidence type="ECO:0000256" key="5">
    <source>
        <dbReference type="ARBA" id="ARBA00023004"/>
    </source>
</evidence>
<keyword evidence="6" id="KW-0411">Iron-sulfur</keyword>
<evidence type="ECO:0000256" key="2">
    <source>
        <dbReference type="ARBA" id="ARBA00022485"/>
    </source>
</evidence>
<keyword evidence="10" id="KW-1185">Reference proteome</keyword>
<keyword evidence="4" id="KW-0249">Electron transport</keyword>
<dbReference type="PROSITE" id="PS00198">
    <property type="entry name" value="4FE4S_FER_1"/>
    <property type="match status" value="1"/>
</dbReference>
<dbReference type="GO" id="GO:0046872">
    <property type="term" value="F:metal ion binding"/>
    <property type="evidence" value="ECO:0007669"/>
    <property type="project" value="UniProtKB-KW"/>
</dbReference>
<evidence type="ECO:0000256" key="4">
    <source>
        <dbReference type="ARBA" id="ARBA00022982"/>
    </source>
</evidence>
<feature type="domain" description="4Fe-4S ferredoxin-type" evidence="8">
    <location>
        <begin position="180"/>
        <end position="208"/>
    </location>
</feature>
<name>A0A1M5Z1U9_9FIRM</name>
<dbReference type="InterPro" id="IPR017896">
    <property type="entry name" value="4Fe4S_Fe-S-bd"/>
</dbReference>
<evidence type="ECO:0000256" key="1">
    <source>
        <dbReference type="ARBA" id="ARBA00022448"/>
    </source>
</evidence>
<keyword evidence="7" id="KW-0812">Transmembrane</keyword>
<dbReference type="PROSITE" id="PS51379">
    <property type="entry name" value="4FE4S_FER_2"/>
    <property type="match status" value="2"/>
</dbReference>
<organism evidence="9 10">
    <name type="scientific">Sporobacter termitidis DSM 10068</name>
    <dbReference type="NCBI Taxonomy" id="1123282"/>
    <lineage>
        <taxon>Bacteria</taxon>
        <taxon>Bacillati</taxon>
        <taxon>Bacillota</taxon>
        <taxon>Clostridia</taxon>
        <taxon>Eubacteriales</taxon>
        <taxon>Oscillospiraceae</taxon>
        <taxon>Sporobacter</taxon>
    </lineage>
</organism>
<keyword evidence="7" id="KW-1133">Transmembrane helix</keyword>
<keyword evidence="1" id="KW-0813">Transport</keyword>
<dbReference type="PANTHER" id="PTHR30176:SF3">
    <property type="entry name" value="FERREDOXIN-TYPE PROTEIN NAPH"/>
    <property type="match status" value="1"/>
</dbReference>
<dbReference type="PANTHER" id="PTHR30176">
    <property type="entry name" value="FERREDOXIN-TYPE PROTEIN NAPH"/>
    <property type="match status" value="1"/>
</dbReference>
<dbReference type="Gene3D" id="3.30.70.20">
    <property type="match status" value="1"/>
</dbReference>
<evidence type="ECO:0000313" key="9">
    <source>
        <dbReference type="EMBL" id="SHI18048.1"/>
    </source>
</evidence>
<evidence type="ECO:0000259" key="8">
    <source>
        <dbReference type="PROSITE" id="PS51379"/>
    </source>
</evidence>
<dbReference type="InterPro" id="IPR017900">
    <property type="entry name" value="4Fe4S_Fe_S_CS"/>
</dbReference>
<feature type="transmembrane region" description="Helical" evidence="7">
    <location>
        <begin position="88"/>
        <end position="112"/>
    </location>
</feature>
<keyword evidence="5" id="KW-0408">Iron</keyword>
<evidence type="ECO:0000313" key="10">
    <source>
        <dbReference type="Proteomes" id="UP000183995"/>
    </source>
</evidence>
<dbReference type="SUPFAM" id="SSF54862">
    <property type="entry name" value="4Fe-4S ferredoxins"/>
    <property type="match status" value="1"/>
</dbReference>
<feature type="transmembrane region" description="Helical" evidence="7">
    <location>
        <begin position="7"/>
        <end position="26"/>
    </location>
</feature>
<dbReference type="Pfam" id="PF12801">
    <property type="entry name" value="Fer4_5"/>
    <property type="match status" value="1"/>
</dbReference>
<gene>
    <name evidence="9" type="ORF">SAMN02745823_03088</name>
</gene>
<dbReference type="EMBL" id="FQXV01000012">
    <property type="protein sequence ID" value="SHI18048.1"/>
    <property type="molecule type" value="Genomic_DNA"/>
</dbReference>
<proteinExistence type="predicted"/>
<reference evidence="9 10" key="1">
    <citation type="submission" date="2016-11" db="EMBL/GenBank/DDBJ databases">
        <authorList>
            <person name="Jaros S."/>
            <person name="Januszkiewicz K."/>
            <person name="Wedrychowicz H."/>
        </authorList>
    </citation>
    <scope>NUCLEOTIDE SEQUENCE [LARGE SCALE GENOMIC DNA]</scope>
    <source>
        <strain evidence="9 10">DSM 10068</strain>
    </source>
</reference>
<evidence type="ECO:0000256" key="3">
    <source>
        <dbReference type="ARBA" id="ARBA00022723"/>
    </source>
</evidence>
<dbReference type="GO" id="GO:0051539">
    <property type="term" value="F:4 iron, 4 sulfur cluster binding"/>
    <property type="evidence" value="ECO:0007669"/>
    <property type="project" value="UniProtKB-KW"/>
</dbReference>
<protein>
    <submittedName>
        <fullName evidence="9">4Fe-4S binding domain-containing protein</fullName>
    </submittedName>
</protein>
<keyword evidence="3" id="KW-0479">Metal-binding</keyword>
<dbReference type="STRING" id="1123282.SAMN02745823_03088"/>
<evidence type="ECO:0000256" key="6">
    <source>
        <dbReference type="ARBA" id="ARBA00023014"/>
    </source>
</evidence>
<keyword evidence="7" id="KW-0472">Membrane</keyword>
<evidence type="ECO:0000256" key="7">
    <source>
        <dbReference type="SAM" id="Phobius"/>
    </source>
</evidence>
<dbReference type="GO" id="GO:0005886">
    <property type="term" value="C:plasma membrane"/>
    <property type="evidence" value="ECO:0007669"/>
    <property type="project" value="TreeGrafter"/>
</dbReference>
<dbReference type="OrthoDB" id="9804603at2"/>
<sequence>MRQKVRRVIVFTTLFLFPVIFNYLSPYVSLDAAFAGLVAGSVMVFAFLFLSGIFLGRAWCAWFCPVAGLSELGATINDRPVKVNRLAVIRYAIFGVWFAALAAGFILAGGIRGFDPLYLTEHIVSVDEPLKFINYYLVLAILFALTVTVGKRGACHTICWMAPFLTAGELVGRALRLPQLKIRANPSNCVGCGKCTTKCPMSIDVAAEIKTGSVASLACIRCGECIDGCPKRALCYGMGRGKVAVGK</sequence>
<dbReference type="InterPro" id="IPR051684">
    <property type="entry name" value="Electron_Trans/Redox"/>
</dbReference>
<accession>A0A1M5Z1U9</accession>
<feature type="transmembrane region" description="Helical" evidence="7">
    <location>
        <begin position="32"/>
        <end position="55"/>
    </location>
</feature>
<dbReference type="Pfam" id="PF13237">
    <property type="entry name" value="Fer4_10"/>
    <property type="match status" value="1"/>
</dbReference>
<feature type="transmembrane region" description="Helical" evidence="7">
    <location>
        <begin position="132"/>
        <end position="150"/>
    </location>
</feature>